<feature type="binding site" evidence="11">
    <location>
        <position position="96"/>
    </location>
    <ligand>
        <name>Ni(2+)</name>
        <dbReference type="ChEBI" id="CHEBI:49786"/>
        <note>for nickel-dependent acireductone dioxygenase activity</note>
    </ligand>
</feature>
<dbReference type="InterPro" id="IPR027496">
    <property type="entry name" value="ARD_euk"/>
</dbReference>
<evidence type="ECO:0000256" key="3">
    <source>
        <dbReference type="ARBA" id="ARBA00022596"/>
    </source>
</evidence>
<keyword evidence="12" id="KW-1185">Reference proteome</keyword>
<keyword evidence="3 11" id="KW-0533">Nickel</keyword>
<comment type="cofactor">
    <cofactor evidence="11">
        <name>Fe(2+)</name>
        <dbReference type="ChEBI" id="CHEBI:29033"/>
    </cofactor>
    <cofactor evidence="11">
        <name>Ni(2+)</name>
        <dbReference type="ChEBI" id="CHEBI:49786"/>
    </cofactor>
    <text evidence="11">Binds either 1 Fe or Ni cation per monomer. Iron-binding promotes an acireductone dioxygenase reaction producing 2-keto-4-methylthiobutyrate, while nickel-binding promotes an acireductone dioxygenase reaction producing 3-(methylsulfanyl)propanoate.</text>
</comment>
<dbReference type="InterPro" id="IPR014710">
    <property type="entry name" value="RmlC-like_jellyroll"/>
</dbReference>
<evidence type="ECO:0000256" key="7">
    <source>
        <dbReference type="ARBA" id="ARBA00023002"/>
    </source>
</evidence>
<evidence type="ECO:0000256" key="6">
    <source>
        <dbReference type="ARBA" id="ARBA00022964"/>
    </source>
</evidence>
<dbReference type="GO" id="GO:0051213">
    <property type="term" value="F:dioxygenase activity"/>
    <property type="evidence" value="ECO:0007669"/>
    <property type="project" value="UniProtKB-KW"/>
</dbReference>
<dbReference type="RefSeq" id="XP_005104552.1">
    <property type="nucleotide sequence ID" value="XM_005104495.3"/>
</dbReference>
<keyword evidence="9 11" id="KW-0486">Methionine biosynthesis</keyword>
<comment type="catalytic activity">
    <reaction evidence="11">
        <text>1,2-dihydroxy-5-(methylsulfanyl)pent-1-en-3-one + O2 = 3-(methylsulfanyl)propanoate + CO + formate + 2 H(+)</text>
        <dbReference type="Rhea" id="RHEA:14161"/>
        <dbReference type="ChEBI" id="CHEBI:15378"/>
        <dbReference type="ChEBI" id="CHEBI:15379"/>
        <dbReference type="ChEBI" id="CHEBI:15740"/>
        <dbReference type="ChEBI" id="CHEBI:17245"/>
        <dbReference type="ChEBI" id="CHEBI:49016"/>
        <dbReference type="ChEBI" id="CHEBI:49252"/>
        <dbReference type="EC" id="1.13.11.53"/>
    </reaction>
</comment>
<keyword evidence="6 11" id="KW-0223">Dioxygenase</keyword>
<comment type="subcellular location">
    <subcellularLocation>
        <location evidence="11">Cytoplasm</location>
    </subcellularLocation>
    <subcellularLocation>
        <location evidence="11">Nucleus</location>
    </subcellularLocation>
</comment>
<keyword evidence="4 11" id="KW-0028">Amino-acid biosynthesis</keyword>
<comment type="function">
    <text evidence="11">Catalyzes 2 different reactions between oxygen and the acireductone 1,2-dihydroxy-3-keto-5-methylthiopentene (DHK-MTPene) depending upon the metal bound in the active site. Fe-containing acireductone dioxygenase (Fe-ARD) produces formate and 2-keto-4-methylthiobutyrate (KMTB), the alpha-ketoacid precursor of methionine in the methionine recycle pathway. Ni-containing acireductone dioxygenase (Ni-ARD) produces methylthiopropionate, carbon monoxide and formate, and does not lie on the methionine recycle pathway.</text>
</comment>
<feature type="binding site" evidence="11">
    <location>
        <position position="135"/>
    </location>
    <ligand>
        <name>Fe(2+)</name>
        <dbReference type="ChEBI" id="CHEBI:29033"/>
        <note>for iron-dependent acireductone dioxygenase activity</note>
    </ligand>
</feature>
<evidence type="ECO:0000256" key="10">
    <source>
        <dbReference type="ARBA" id="ARBA00023242"/>
    </source>
</evidence>
<comment type="similarity">
    <text evidence="11">Belongs to the acireductone dioxygenase (ARD) family.</text>
</comment>
<accession>A0ABM0JYJ4</accession>
<protein>
    <recommendedName>
        <fullName evidence="11">Acireductone dioxygenase</fullName>
    </recommendedName>
    <alternativeName>
        <fullName evidence="11">Acireductone dioxygenase (Fe(2+)-requiring)</fullName>
        <shortName evidence="11">ARD'</shortName>
        <shortName evidence="11">Fe-ARD</shortName>
        <ecNumber evidence="11">1.13.11.54</ecNumber>
    </alternativeName>
    <alternativeName>
        <fullName evidence="11">Acireductone dioxygenase (Ni(2+)-requiring)</fullName>
        <shortName evidence="11">ARD</shortName>
        <shortName evidence="11">Ni-ARD</shortName>
        <ecNumber evidence="11">1.13.11.53</ecNumber>
    </alternativeName>
</protein>
<dbReference type="EC" id="1.13.11.54" evidence="11"/>
<dbReference type="InterPro" id="IPR004313">
    <property type="entry name" value="ARD"/>
</dbReference>
<evidence type="ECO:0000256" key="5">
    <source>
        <dbReference type="ARBA" id="ARBA00022723"/>
    </source>
</evidence>
<comment type="catalytic activity">
    <reaction evidence="1 11">
        <text>1,2-dihydroxy-5-(methylsulfanyl)pent-1-en-3-one + O2 = 4-methylsulfanyl-2-oxobutanoate + formate + 2 H(+)</text>
        <dbReference type="Rhea" id="RHEA:24504"/>
        <dbReference type="ChEBI" id="CHEBI:15378"/>
        <dbReference type="ChEBI" id="CHEBI:15379"/>
        <dbReference type="ChEBI" id="CHEBI:15740"/>
        <dbReference type="ChEBI" id="CHEBI:16723"/>
        <dbReference type="ChEBI" id="CHEBI:49252"/>
        <dbReference type="EC" id="1.13.11.54"/>
    </reaction>
</comment>
<evidence type="ECO:0000256" key="9">
    <source>
        <dbReference type="ARBA" id="ARBA00023167"/>
    </source>
</evidence>
<dbReference type="PANTHER" id="PTHR23418">
    <property type="entry name" value="ACIREDUCTONE DIOXYGENASE"/>
    <property type="match status" value="1"/>
</dbReference>
<gene>
    <name evidence="13" type="primary">LOC101857045</name>
</gene>
<keyword evidence="8 11" id="KW-0408">Iron</keyword>
<reference evidence="13" key="1">
    <citation type="submission" date="2025-08" db="UniProtKB">
        <authorList>
            <consortium name="RefSeq"/>
        </authorList>
    </citation>
    <scope>IDENTIFICATION</scope>
</reference>
<feature type="binding site" evidence="11">
    <location>
        <position position="90"/>
    </location>
    <ligand>
        <name>Ni(2+)</name>
        <dbReference type="ChEBI" id="CHEBI:49786"/>
        <note>for nickel-dependent acireductone dioxygenase activity</note>
    </ligand>
</feature>
<evidence type="ECO:0000256" key="2">
    <source>
        <dbReference type="ARBA" id="ARBA00022490"/>
    </source>
</evidence>
<evidence type="ECO:0000256" key="1">
    <source>
        <dbReference type="ARBA" id="ARBA00000428"/>
    </source>
</evidence>
<feature type="binding site" evidence="11">
    <location>
        <position position="96"/>
    </location>
    <ligand>
        <name>Fe(2+)</name>
        <dbReference type="ChEBI" id="CHEBI:29033"/>
        <note>for iron-dependent acireductone dioxygenase activity</note>
    </ligand>
</feature>
<keyword evidence="2 11" id="KW-0963">Cytoplasm</keyword>
<feature type="binding site" evidence="11">
    <location>
        <position position="90"/>
    </location>
    <ligand>
        <name>Fe(2+)</name>
        <dbReference type="ChEBI" id="CHEBI:29033"/>
        <note>for iron-dependent acireductone dioxygenase activity</note>
    </ligand>
</feature>
<dbReference type="EC" id="1.13.11.53" evidence="11"/>
<keyword evidence="7 11" id="KW-0560">Oxidoreductase</keyword>
<proteinExistence type="inferred from homology"/>
<dbReference type="HAMAP" id="MF_03154">
    <property type="entry name" value="Salvage_MtnD_euk"/>
    <property type="match status" value="1"/>
</dbReference>
<evidence type="ECO:0000256" key="4">
    <source>
        <dbReference type="ARBA" id="ARBA00022605"/>
    </source>
</evidence>
<feature type="binding site" evidence="11">
    <location>
        <position position="92"/>
    </location>
    <ligand>
        <name>Ni(2+)</name>
        <dbReference type="ChEBI" id="CHEBI:49786"/>
        <note>for nickel-dependent acireductone dioxygenase activity</note>
    </ligand>
</feature>
<evidence type="ECO:0000313" key="12">
    <source>
        <dbReference type="Proteomes" id="UP000694888"/>
    </source>
</evidence>
<dbReference type="PANTHER" id="PTHR23418:SF0">
    <property type="entry name" value="ACIREDUCTONE DIOXYGENASE"/>
    <property type="match status" value="1"/>
</dbReference>
<dbReference type="Proteomes" id="UP000694888">
    <property type="component" value="Unplaced"/>
</dbReference>
<feature type="binding site" evidence="11">
    <location>
        <position position="92"/>
    </location>
    <ligand>
        <name>Fe(2+)</name>
        <dbReference type="ChEBI" id="CHEBI:29033"/>
        <note>for iron-dependent acireductone dioxygenase activity</note>
    </ligand>
</feature>
<dbReference type="CDD" id="cd02232">
    <property type="entry name" value="cupin_ARD"/>
    <property type="match status" value="1"/>
</dbReference>
<dbReference type="Gene3D" id="2.60.120.10">
    <property type="entry name" value="Jelly Rolls"/>
    <property type="match status" value="1"/>
</dbReference>
<feature type="binding site" evidence="11">
    <location>
        <position position="135"/>
    </location>
    <ligand>
        <name>Ni(2+)</name>
        <dbReference type="ChEBI" id="CHEBI:49786"/>
        <note>for nickel-dependent acireductone dioxygenase activity</note>
    </ligand>
</feature>
<dbReference type="InterPro" id="IPR011051">
    <property type="entry name" value="RmlC_Cupin_sf"/>
</dbReference>
<dbReference type="GeneID" id="101857045"/>
<keyword evidence="5 11" id="KW-0479">Metal-binding</keyword>
<evidence type="ECO:0000256" key="11">
    <source>
        <dbReference type="HAMAP-Rule" id="MF_03154"/>
    </source>
</evidence>
<organism evidence="12 13">
    <name type="scientific">Aplysia californica</name>
    <name type="common">California sea hare</name>
    <dbReference type="NCBI Taxonomy" id="6500"/>
    <lineage>
        <taxon>Eukaryota</taxon>
        <taxon>Metazoa</taxon>
        <taxon>Spiralia</taxon>
        <taxon>Lophotrochozoa</taxon>
        <taxon>Mollusca</taxon>
        <taxon>Gastropoda</taxon>
        <taxon>Heterobranchia</taxon>
        <taxon>Euthyneura</taxon>
        <taxon>Tectipleura</taxon>
        <taxon>Aplysiida</taxon>
        <taxon>Aplysioidea</taxon>
        <taxon>Aplysiidae</taxon>
        <taxon>Aplysia</taxon>
    </lineage>
</organism>
<name>A0ABM0JYJ4_APLCA</name>
<dbReference type="SUPFAM" id="SSF51182">
    <property type="entry name" value="RmlC-like cupins"/>
    <property type="match status" value="1"/>
</dbReference>
<sequence length="183" mass="21799">MVQAWYMEITNETDFRQPNKTNPPRHVTLEELYEKTGMECISIDANSWQTNQEYANLKVERGVTSEDVVELSRVKLDNFEERMKRFFVEHIHTDPEIRYVEAGSGYFDVRDRDEKWIRIWIQQNDLIILPAGIYHRFTLDTINDHIKLQRLFLGNPAWEAINRPEADAHHVRKQYAMKMAPAY</sequence>
<evidence type="ECO:0000256" key="8">
    <source>
        <dbReference type="ARBA" id="ARBA00023004"/>
    </source>
</evidence>
<evidence type="ECO:0000313" key="13">
    <source>
        <dbReference type="RefSeq" id="XP_005104552.1"/>
    </source>
</evidence>
<comment type="pathway">
    <text evidence="11">Amino-acid biosynthesis; L-methionine biosynthesis via salvage pathway; L-methionine from S-methyl-5-thio-alpha-D-ribose 1-phosphate: step 5/6.</text>
</comment>
<dbReference type="Pfam" id="PF03079">
    <property type="entry name" value="ARD"/>
    <property type="match status" value="1"/>
</dbReference>
<keyword evidence="10 11" id="KW-0539">Nucleus</keyword>